<dbReference type="EMBL" id="JANPWB010000010">
    <property type="protein sequence ID" value="KAJ1134381.1"/>
    <property type="molecule type" value="Genomic_DNA"/>
</dbReference>
<proteinExistence type="predicted"/>
<feature type="compositionally biased region" description="Polar residues" evidence="1">
    <location>
        <begin position="169"/>
        <end position="178"/>
    </location>
</feature>
<feature type="region of interest" description="Disordered" evidence="1">
    <location>
        <begin position="169"/>
        <end position="224"/>
    </location>
</feature>
<name>A0AAV7Q3Y5_PLEWA</name>
<keyword evidence="3" id="KW-1185">Reference proteome</keyword>
<reference evidence="2" key="1">
    <citation type="journal article" date="2022" name="bioRxiv">
        <title>Sequencing and chromosome-scale assembly of the giantPleurodeles waltlgenome.</title>
        <authorList>
            <person name="Brown T."/>
            <person name="Elewa A."/>
            <person name="Iarovenko S."/>
            <person name="Subramanian E."/>
            <person name="Araus A.J."/>
            <person name="Petzold A."/>
            <person name="Susuki M."/>
            <person name="Suzuki K.-i.T."/>
            <person name="Hayashi T."/>
            <person name="Toyoda A."/>
            <person name="Oliveira C."/>
            <person name="Osipova E."/>
            <person name="Leigh N.D."/>
            <person name="Simon A."/>
            <person name="Yun M.H."/>
        </authorList>
    </citation>
    <scope>NUCLEOTIDE SEQUENCE</scope>
    <source>
        <strain evidence="2">20211129_DDA</strain>
        <tissue evidence="2">Liver</tissue>
    </source>
</reference>
<dbReference type="Proteomes" id="UP001066276">
    <property type="component" value="Chromosome 6"/>
</dbReference>
<evidence type="ECO:0000313" key="2">
    <source>
        <dbReference type="EMBL" id="KAJ1134381.1"/>
    </source>
</evidence>
<accession>A0AAV7Q3Y5</accession>
<organism evidence="2 3">
    <name type="scientific">Pleurodeles waltl</name>
    <name type="common">Iberian ribbed newt</name>
    <dbReference type="NCBI Taxonomy" id="8319"/>
    <lineage>
        <taxon>Eukaryota</taxon>
        <taxon>Metazoa</taxon>
        <taxon>Chordata</taxon>
        <taxon>Craniata</taxon>
        <taxon>Vertebrata</taxon>
        <taxon>Euteleostomi</taxon>
        <taxon>Amphibia</taxon>
        <taxon>Batrachia</taxon>
        <taxon>Caudata</taxon>
        <taxon>Salamandroidea</taxon>
        <taxon>Salamandridae</taxon>
        <taxon>Pleurodelinae</taxon>
        <taxon>Pleurodeles</taxon>
    </lineage>
</organism>
<evidence type="ECO:0000313" key="3">
    <source>
        <dbReference type="Proteomes" id="UP001066276"/>
    </source>
</evidence>
<comment type="caution">
    <text evidence="2">The sequence shown here is derived from an EMBL/GenBank/DDBJ whole genome shotgun (WGS) entry which is preliminary data.</text>
</comment>
<dbReference type="AlphaFoldDB" id="A0AAV7Q3Y5"/>
<protein>
    <submittedName>
        <fullName evidence="2">Uncharacterized protein</fullName>
    </submittedName>
</protein>
<feature type="region of interest" description="Disordered" evidence="1">
    <location>
        <begin position="99"/>
        <end position="121"/>
    </location>
</feature>
<evidence type="ECO:0000256" key="1">
    <source>
        <dbReference type="SAM" id="MobiDB-lite"/>
    </source>
</evidence>
<sequence length="224" mass="24748">MWYRSFHPGNREAKKRHLPIVTSRSDCDVINRMPNRLGQRTSRFTPSLLLLASPPPPGLSQAHAPFFRCSVPRRLGACLSLPRAHRIQSRALLASGRARARRPSRCARAPRLSSGQLSSTPRSCFLSSPMALPFFNEHDRPAAAWSQEPSNSFDSSWTTLNNLWSSRQAASGGFTSEGTGPPTAHTDATRQPRENGAAPSKEVLCIRRAQDDVEQEDISPLPNQ</sequence>
<gene>
    <name evidence="2" type="ORF">NDU88_000833</name>
</gene>